<dbReference type="Proteomes" id="UP000023435">
    <property type="component" value="Unassembled WGS sequence"/>
</dbReference>
<evidence type="ECO:0000256" key="1">
    <source>
        <dbReference type="ARBA" id="ARBA00006484"/>
    </source>
</evidence>
<dbReference type="SUPFAM" id="SSF51735">
    <property type="entry name" value="NAD(P)-binding Rossmann-fold domains"/>
    <property type="match status" value="1"/>
</dbReference>
<dbReference type="GO" id="GO:0047001">
    <property type="term" value="F:2-dehydro-3-deoxy-D-gluconate 5-dehydrogenase activity"/>
    <property type="evidence" value="ECO:0007669"/>
    <property type="project" value="UniProtKB-EC"/>
</dbReference>
<dbReference type="InterPro" id="IPR002347">
    <property type="entry name" value="SDR_fam"/>
</dbReference>
<name>A0A108U7K7_9GAMM</name>
<proteinExistence type="inferred from homology"/>
<accession>A0A108U7K7</accession>
<protein>
    <recommendedName>
        <fullName evidence="6">2-dehydro-3-deoxy-D-gluconate 5-dehydrogenase</fullName>
        <ecNumber evidence="5">1.1.1.127</ecNumber>
    </recommendedName>
    <alternativeName>
        <fullName evidence="7">2-keto-3-deoxygluconate 5-dehydrogenase</fullName>
    </alternativeName>
    <alternativeName>
        <fullName evidence="8">2-keto-3-deoxygluconate oxidoreductase</fullName>
    </alternativeName>
</protein>
<dbReference type="Gene3D" id="3.40.50.720">
    <property type="entry name" value="NAD(P)-binding Rossmann-like Domain"/>
    <property type="match status" value="1"/>
</dbReference>
<dbReference type="PANTHER" id="PTHR42760">
    <property type="entry name" value="SHORT-CHAIN DEHYDROGENASES/REDUCTASES FAMILY MEMBER"/>
    <property type="match status" value="1"/>
</dbReference>
<evidence type="ECO:0000256" key="6">
    <source>
        <dbReference type="ARBA" id="ARBA00071389"/>
    </source>
</evidence>
<keyword evidence="2 9" id="KW-0560">Oxidoreductase</keyword>
<keyword evidence="10" id="KW-1185">Reference proteome</keyword>
<evidence type="ECO:0000256" key="2">
    <source>
        <dbReference type="ARBA" id="ARBA00023002"/>
    </source>
</evidence>
<dbReference type="EMBL" id="JAJA02000001">
    <property type="protein sequence ID" value="KWS04014.1"/>
    <property type="molecule type" value="Genomic_DNA"/>
</dbReference>
<sequence>MSHDHPFSLGGKVALVTGANRGLGQGIALALAQAGADIACVASGSSQDTLEQVRGLGRRAHAIQADLSSLEPIERIVDDTVRTLGGVDILVNNAGLIRRTDAIDFSEADWDAVMNVNLKSAFFLAQAAGKRMIAGGRGKIINIASMLSFQGGIRVPSYTASKSGLAGITRLLANEWAGKGLNVNAIAPGYMSTDNTAQLRADESRNRDILARIPAGRWGEPSDLGGAAVFLASRASDYVNGAILPVDGGWLAR</sequence>
<evidence type="ECO:0000313" key="10">
    <source>
        <dbReference type="Proteomes" id="UP000023435"/>
    </source>
</evidence>
<keyword evidence="3" id="KW-0520">NAD</keyword>
<evidence type="ECO:0000256" key="5">
    <source>
        <dbReference type="ARBA" id="ARBA00066584"/>
    </source>
</evidence>
<dbReference type="InterPro" id="IPR020904">
    <property type="entry name" value="Sc_DH/Rdtase_CS"/>
</dbReference>
<dbReference type="EC" id="1.1.1.127" evidence="5"/>
<dbReference type="OrthoDB" id="8653364at2"/>
<comment type="caution">
    <text evidence="9">The sequence shown here is derived from an EMBL/GenBank/DDBJ whole genome shotgun (WGS) entry which is preliminary data.</text>
</comment>
<dbReference type="PROSITE" id="PS00061">
    <property type="entry name" value="ADH_SHORT"/>
    <property type="match status" value="1"/>
</dbReference>
<gene>
    <name evidence="9" type="ORF">AZ78_1563</name>
</gene>
<dbReference type="FunFam" id="3.40.50.720:FF:000081">
    <property type="entry name" value="2-deoxy-D-gluconate 3-dehydrogenase"/>
    <property type="match status" value="1"/>
</dbReference>
<comment type="similarity">
    <text evidence="1">Belongs to the short-chain dehydrogenases/reductases (SDR) family.</text>
</comment>
<reference evidence="9 10" key="1">
    <citation type="journal article" date="2014" name="Genome Announc.">
        <title>Draft Genome Sequence of Lysobacter capsici AZ78, a Bacterium Antagonistic to Plant-Pathogenic Oomycetes.</title>
        <authorList>
            <person name="Puopolo G."/>
            <person name="Sonego P."/>
            <person name="Engelen K."/>
            <person name="Pertot I."/>
        </authorList>
    </citation>
    <scope>NUCLEOTIDE SEQUENCE [LARGE SCALE GENOMIC DNA]</scope>
    <source>
        <strain evidence="9 10">AZ78</strain>
    </source>
</reference>
<evidence type="ECO:0000256" key="7">
    <source>
        <dbReference type="ARBA" id="ARBA00075624"/>
    </source>
</evidence>
<dbReference type="PRINTS" id="PR00081">
    <property type="entry name" value="GDHRDH"/>
</dbReference>
<dbReference type="InterPro" id="IPR011286">
    <property type="entry name" value="2-deoxy-D-gluc_3_DH"/>
</dbReference>
<evidence type="ECO:0000256" key="3">
    <source>
        <dbReference type="ARBA" id="ARBA00023027"/>
    </source>
</evidence>
<dbReference type="GO" id="GO:0051287">
    <property type="term" value="F:NAD binding"/>
    <property type="evidence" value="ECO:0007669"/>
    <property type="project" value="InterPro"/>
</dbReference>
<dbReference type="PANTHER" id="PTHR42760:SF5">
    <property type="entry name" value="2-DEHYDRO-3-DEOXY-D-GLUCONATE 5-DEHYDROGENASE"/>
    <property type="match status" value="1"/>
</dbReference>
<dbReference type="GO" id="GO:0008678">
    <property type="term" value="F:2-deoxy-D-gluconate 3-dehydrogenase activity"/>
    <property type="evidence" value="ECO:0007669"/>
    <property type="project" value="InterPro"/>
</dbReference>
<dbReference type="PRINTS" id="PR00080">
    <property type="entry name" value="SDRFAMILY"/>
</dbReference>
<evidence type="ECO:0000256" key="8">
    <source>
        <dbReference type="ARBA" id="ARBA00079135"/>
    </source>
</evidence>
<comment type="catalytic activity">
    <reaction evidence="4">
        <text>2-dehydro-3-deoxy-D-gluconate + NAD(+) = 3-deoxy-D-glycero-2,5-hexodiulosonate + NADH + H(+)</text>
        <dbReference type="Rhea" id="RHEA:24232"/>
        <dbReference type="ChEBI" id="CHEBI:15378"/>
        <dbReference type="ChEBI" id="CHEBI:29071"/>
        <dbReference type="ChEBI" id="CHEBI:57540"/>
        <dbReference type="ChEBI" id="CHEBI:57945"/>
        <dbReference type="ChEBI" id="CHEBI:57990"/>
        <dbReference type="EC" id="1.1.1.127"/>
    </reaction>
</comment>
<dbReference type="Pfam" id="PF13561">
    <property type="entry name" value="adh_short_C2"/>
    <property type="match status" value="1"/>
</dbReference>
<evidence type="ECO:0000256" key="4">
    <source>
        <dbReference type="ARBA" id="ARBA00051099"/>
    </source>
</evidence>
<organism evidence="9 10">
    <name type="scientific">Lysobacter capsici AZ78</name>
    <dbReference type="NCBI Taxonomy" id="1444315"/>
    <lineage>
        <taxon>Bacteria</taxon>
        <taxon>Pseudomonadati</taxon>
        <taxon>Pseudomonadota</taxon>
        <taxon>Gammaproteobacteria</taxon>
        <taxon>Lysobacterales</taxon>
        <taxon>Lysobacteraceae</taxon>
        <taxon>Lysobacter</taxon>
    </lineage>
</organism>
<dbReference type="RefSeq" id="WP_036101755.1">
    <property type="nucleotide sequence ID" value="NZ_JAJA02000001.1"/>
</dbReference>
<evidence type="ECO:0000313" key="9">
    <source>
        <dbReference type="EMBL" id="KWS04014.1"/>
    </source>
</evidence>
<dbReference type="NCBIfam" id="TIGR01832">
    <property type="entry name" value="kduD"/>
    <property type="match status" value="1"/>
</dbReference>
<dbReference type="AlphaFoldDB" id="A0A108U7K7"/>
<dbReference type="InterPro" id="IPR036291">
    <property type="entry name" value="NAD(P)-bd_dom_sf"/>
</dbReference>